<keyword evidence="3" id="KW-1185">Reference proteome</keyword>
<dbReference type="AlphaFoldDB" id="A0AAE2CYW0"/>
<accession>A0AAE2CYW0</accession>
<reference evidence="2" key="1">
    <citation type="submission" date="2020-06" db="EMBL/GenBank/DDBJ databases">
        <authorList>
            <person name="Li T."/>
            <person name="Hu X."/>
            <person name="Zhang T."/>
            <person name="Song X."/>
            <person name="Zhang H."/>
            <person name="Dai N."/>
            <person name="Sheng W."/>
            <person name="Hou X."/>
            <person name="Wei L."/>
        </authorList>
    </citation>
    <scope>NUCLEOTIDE SEQUENCE</scope>
    <source>
        <strain evidence="2">3651</strain>
        <tissue evidence="2">Leaf</tissue>
    </source>
</reference>
<dbReference type="InterPro" id="IPR025558">
    <property type="entry name" value="DUF4283"/>
</dbReference>
<name>A0AAE2CYW0_9LAMI</name>
<proteinExistence type="predicted"/>
<feature type="domain" description="DUF4283" evidence="1">
    <location>
        <begin position="33"/>
        <end position="109"/>
    </location>
</feature>
<dbReference type="InterPro" id="IPR040256">
    <property type="entry name" value="At4g02000-like"/>
</dbReference>
<dbReference type="Pfam" id="PF14111">
    <property type="entry name" value="DUF4283"/>
    <property type="match status" value="1"/>
</dbReference>
<dbReference type="Proteomes" id="UP001293254">
    <property type="component" value="Unassembled WGS sequence"/>
</dbReference>
<comment type="caution">
    <text evidence="2">The sequence shown here is derived from an EMBL/GenBank/DDBJ whole genome shotgun (WGS) entry which is preliminary data.</text>
</comment>
<dbReference type="PANTHER" id="PTHR31286:SF167">
    <property type="entry name" value="OS09G0268800 PROTEIN"/>
    <property type="match status" value="1"/>
</dbReference>
<reference evidence="2" key="2">
    <citation type="journal article" date="2024" name="Plant">
        <title>Genomic evolution and insights into agronomic trait innovations of Sesamum species.</title>
        <authorList>
            <person name="Miao H."/>
            <person name="Wang L."/>
            <person name="Qu L."/>
            <person name="Liu H."/>
            <person name="Sun Y."/>
            <person name="Le M."/>
            <person name="Wang Q."/>
            <person name="Wei S."/>
            <person name="Zheng Y."/>
            <person name="Lin W."/>
            <person name="Duan Y."/>
            <person name="Cao H."/>
            <person name="Xiong S."/>
            <person name="Wang X."/>
            <person name="Wei L."/>
            <person name="Li C."/>
            <person name="Ma Q."/>
            <person name="Ju M."/>
            <person name="Zhao R."/>
            <person name="Li G."/>
            <person name="Mu C."/>
            <person name="Tian Q."/>
            <person name="Mei H."/>
            <person name="Zhang T."/>
            <person name="Gao T."/>
            <person name="Zhang H."/>
        </authorList>
    </citation>
    <scope>NUCLEOTIDE SEQUENCE</scope>
    <source>
        <strain evidence="2">3651</strain>
    </source>
</reference>
<evidence type="ECO:0000313" key="3">
    <source>
        <dbReference type="Proteomes" id="UP001293254"/>
    </source>
</evidence>
<evidence type="ECO:0000259" key="1">
    <source>
        <dbReference type="Pfam" id="PF14111"/>
    </source>
</evidence>
<dbReference type="EMBL" id="JACGWO010000001">
    <property type="protein sequence ID" value="KAK4439099.1"/>
    <property type="molecule type" value="Genomic_DNA"/>
</dbReference>
<organism evidence="2 3">
    <name type="scientific">Sesamum alatum</name>
    <dbReference type="NCBI Taxonomy" id="300844"/>
    <lineage>
        <taxon>Eukaryota</taxon>
        <taxon>Viridiplantae</taxon>
        <taxon>Streptophyta</taxon>
        <taxon>Embryophyta</taxon>
        <taxon>Tracheophyta</taxon>
        <taxon>Spermatophyta</taxon>
        <taxon>Magnoliopsida</taxon>
        <taxon>eudicotyledons</taxon>
        <taxon>Gunneridae</taxon>
        <taxon>Pentapetalae</taxon>
        <taxon>asterids</taxon>
        <taxon>lamiids</taxon>
        <taxon>Lamiales</taxon>
        <taxon>Pedaliaceae</taxon>
        <taxon>Sesamum</taxon>
    </lineage>
</organism>
<sequence length="265" mass="29363">MDQDLHRLGRALNLAEEEENGVVVPLGIWHGEAESHGYFLVGRVLSSKPLHADSLRSVLLSAFNSVWGMDFKAIEDNRFLLRFNHILDKKRVMERCPWAFDKCLLVLAEVDDTQSLGEIELNQCEFHVQVQGLPIGKMTREMALFVGNKIGRFVDLDTSDVGGLWGAFLRIRVVLDICQPLRRLLKIRTVIGDEHIFREGFADPGNDTSFGPWLRAPPTGPEATSELFSISGGETPDCVSPSCSASLEGASSCSSGKEGLLYLQF</sequence>
<protein>
    <recommendedName>
        <fullName evidence="1">DUF4283 domain-containing protein</fullName>
    </recommendedName>
</protein>
<evidence type="ECO:0000313" key="2">
    <source>
        <dbReference type="EMBL" id="KAK4439099.1"/>
    </source>
</evidence>
<dbReference type="PANTHER" id="PTHR31286">
    <property type="entry name" value="GLYCINE-RICH CELL WALL STRUCTURAL PROTEIN 1.8-LIKE"/>
    <property type="match status" value="1"/>
</dbReference>
<gene>
    <name evidence="2" type="ORF">Salat_0244700</name>
</gene>